<feature type="region of interest" description="Disordered" evidence="1">
    <location>
        <begin position="71"/>
        <end position="92"/>
    </location>
</feature>
<feature type="signal peptide" evidence="2">
    <location>
        <begin position="1"/>
        <end position="23"/>
    </location>
</feature>
<dbReference type="Proteomes" id="UP000320386">
    <property type="component" value="Chromosome"/>
</dbReference>
<dbReference type="EMBL" id="CP036280">
    <property type="protein sequence ID" value="QDU71861.1"/>
    <property type="molecule type" value="Genomic_DNA"/>
</dbReference>
<evidence type="ECO:0000256" key="2">
    <source>
        <dbReference type="SAM" id="SignalP"/>
    </source>
</evidence>
<reference evidence="3 4" key="1">
    <citation type="submission" date="2019-02" db="EMBL/GenBank/DDBJ databases">
        <title>Deep-cultivation of Planctomycetes and their phenomic and genomic characterization uncovers novel biology.</title>
        <authorList>
            <person name="Wiegand S."/>
            <person name="Jogler M."/>
            <person name="Boedeker C."/>
            <person name="Pinto D."/>
            <person name="Vollmers J."/>
            <person name="Rivas-Marin E."/>
            <person name="Kohn T."/>
            <person name="Peeters S.H."/>
            <person name="Heuer A."/>
            <person name="Rast P."/>
            <person name="Oberbeckmann S."/>
            <person name="Bunk B."/>
            <person name="Jeske O."/>
            <person name="Meyerdierks A."/>
            <person name="Storesund J.E."/>
            <person name="Kallscheuer N."/>
            <person name="Luecker S."/>
            <person name="Lage O.M."/>
            <person name="Pohl T."/>
            <person name="Merkel B.J."/>
            <person name="Hornburger P."/>
            <person name="Mueller R.-W."/>
            <person name="Bruemmer F."/>
            <person name="Labrenz M."/>
            <person name="Spormann A.M."/>
            <person name="Op den Camp H."/>
            <person name="Overmann J."/>
            <person name="Amann R."/>
            <person name="Jetten M.S.M."/>
            <person name="Mascher T."/>
            <person name="Medema M.H."/>
            <person name="Devos D.P."/>
            <person name="Kaster A.-K."/>
            <person name="Ovreas L."/>
            <person name="Rohde M."/>
            <person name="Galperin M.Y."/>
            <person name="Jogler C."/>
        </authorList>
    </citation>
    <scope>NUCLEOTIDE SEQUENCE [LARGE SCALE GENOMIC DNA]</scope>
    <source>
        <strain evidence="3 4">Pan265</strain>
    </source>
</reference>
<evidence type="ECO:0000256" key="1">
    <source>
        <dbReference type="SAM" id="MobiDB-lite"/>
    </source>
</evidence>
<sequence precursor="true">MSNGTGFAAGLLAALLMVTSAGAAIFIEAKEYVLEPATADQVIPLYVYGGEAVIGVTLALEIEALIQSGGSGGGGSGGGGGRPGRPAPPATADLLGGAGDLLPVMTDIDLLTGTIFDGNHFGMQFGAAPPSYAVSVGTITQSGTVLTGGTTSEERALLASVTISTEGVESGTYRLKFQYTVHGSTVFAGLNGAGTAVYPGGGEMLTLIVPEPASVSLMVLGLLAVARRW</sequence>
<accession>A0A518BY10</accession>
<proteinExistence type="predicted"/>
<protein>
    <recommendedName>
        <fullName evidence="5">PEP-CTERM protein-sorting domain-containing protein</fullName>
    </recommendedName>
</protein>
<keyword evidence="4" id="KW-1185">Reference proteome</keyword>
<dbReference type="AlphaFoldDB" id="A0A518BY10"/>
<dbReference type="KEGG" id="mcad:Pan265_17170"/>
<evidence type="ECO:0000313" key="4">
    <source>
        <dbReference type="Proteomes" id="UP000320386"/>
    </source>
</evidence>
<feature type="compositionally biased region" description="Gly residues" evidence="1">
    <location>
        <begin position="71"/>
        <end position="83"/>
    </location>
</feature>
<keyword evidence="2" id="KW-0732">Signal</keyword>
<dbReference type="RefSeq" id="WP_145446058.1">
    <property type="nucleotide sequence ID" value="NZ_CP036280.1"/>
</dbReference>
<evidence type="ECO:0008006" key="5">
    <source>
        <dbReference type="Google" id="ProtNLM"/>
    </source>
</evidence>
<gene>
    <name evidence="3" type="ORF">Pan265_17170</name>
</gene>
<organism evidence="3 4">
    <name type="scientific">Mucisphaera calidilacus</name>
    <dbReference type="NCBI Taxonomy" id="2527982"/>
    <lineage>
        <taxon>Bacteria</taxon>
        <taxon>Pseudomonadati</taxon>
        <taxon>Planctomycetota</taxon>
        <taxon>Phycisphaerae</taxon>
        <taxon>Phycisphaerales</taxon>
        <taxon>Phycisphaeraceae</taxon>
        <taxon>Mucisphaera</taxon>
    </lineage>
</organism>
<name>A0A518BY10_9BACT</name>
<evidence type="ECO:0000313" key="3">
    <source>
        <dbReference type="EMBL" id="QDU71861.1"/>
    </source>
</evidence>
<feature type="chain" id="PRO_5021868054" description="PEP-CTERM protein-sorting domain-containing protein" evidence="2">
    <location>
        <begin position="24"/>
        <end position="229"/>
    </location>
</feature>